<keyword evidence="2 4" id="KW-0547">Nucleotide-binding</keyword>
<sequence>MKKIMILGANNFLVPLIKTSKRLGYYTIVASPSINEPGFEFADKKVIVDLRDKDAVLRTASELKINGVITDQAETPVRTQAYVASKLGLPGIGEDKAELFTNKYLMRQRCKEIGIDTIKFKLVDNVEDAIDFYNQTGKTMIMKPIDSAGSRGVVKIENTQTIKDEFGYSKDASKSGKVIIEEFIPGKELLLDGVVFNGIYQTLICGEYIKCNVPGVFSEYMGKYPAEITEEQYKMVDELVKRIIEGFELPWGRTHTEIKINEKGAWLMETAARGGGRYISSGIVPMKTDFDSCEFLLKACVGEITEIPKIHRNNKSCGYVSLFLPKGEVISVEGLQDVIDLPYTYSHNFEDIKVGFKTSEFKDKIEGRFIHLEAENDEQLYSRVEEIKKMIKIQVQTDDGVKGPIWE</sequence>
<dbReference type="GO" id="GO:0005524">
    <property type="term" value="F:ATP binding"/>
    <property type="evidence" value="ECO:0007669"/>
    <property type="project" value="UniProtKB-UniRule"/>
</dbReference>
<organism evidence="6 7">
    <name type="scientific">Agathobacter rectalis</name>
    <dbReference type="NCBI Taxonomy" id="39491"/>
    <lineage>
        <taxon>Bacteria</taxon>
        <taxon>Bacillati</taxon>
        <taxon>Bacillota</taxon>
        <taxon>Clostridia</taxon>
        <taxon>Lachnospirales</taxon>
        <taxon>Lachnospiraceae</taxon>
        <taxon>Agathobacter</taxon>
    </lineage>
</organism>
<comment type="caution">
    <text evidence="6">The sequence shown here is derived from an EMBL/GenBank/DDBJ whole genome shotgun (WGS) entry which is preliminary data.</text>
</comment>
<evidence type="ECO:0000256" key="3">
    <source>
        <dbReference type="ARBA" id="ARBA00022840"/>
    </source>
</evidence>
<dbReference type="Gene3D" id="3.30.470.20">
    <property type="entry name" value="ATP-grasp fold, B domain"/>
    <property type="match status" value="1"/>
</dbReference>
<dbReference type="InterPro" id="IPR011761">
    <property type="entry name" value="ATP-grasp"/>
</dbReference>
<dbReference type="InterPro" id="IPR052032">
    <property type="entry name" value="ATP-dep_AA_Ligase"/>
</dbReference>
<dbReference type="SUPFAM" id="SSF56059">
    <property type="entry name" value="Glutathione synthetase ATP-binding domain-like"/>
    <property type="match status" value="1"/>
</dbReference>
<evidence type="ECO:0000256" key="2">
    <source>
        <dbReference type="ARBA" id="ARBA00022741"/>
    </source>
</evidence>
<evidence type="ECO:0000313" key="6">
    <source>
        <dbReference type="EMBL" id="MCC2748064.1"/>
    </source>
</evidence>
<dbReference type="GO" id="GO:0016874">
    <property type="term" value="F:ligase activity"/>
    <property type="evidence" value="ECO:0007669"/>
    <property type="project" value="UniProtKB-KW"/>
</dbReference>
<evidence type="ECO:0000259" key="5">
    <source>
        <dbReference type="PROSITE" id="PS50975"/>
    </source>
</evidence>
<feature type="domain" description="ATP-grasp" evidence="5">
    <location>
        <begin position="107"/>
        <end position="301"/>
    </location>
</feature>
<dbReference type="GO" id="GO:0046872">
    <property type="term" value="F:metal ion binding"/>
    <property type="evidence" value="ECO:0007669"/>
    <property type="project" value="InterPro"/>
</dbReference>
<protein>
    <submittedName>
        <fullName evidence="6">ATP-grasp domain-containing protein</fullName>
    </submittedName>
</protein>
<dbReference type="AlphaFoldDB" id="A0AAW4WS81"/>
<dbReference type="RefSeq" id="WP_173849208.1">
    <property type="nucleotide sequence ID" value="NZ_JAAISB010000015.1"/>
</dbReference>
<evidence type="ECO:0000256" key="1">
    <source>
        <dbReference type="ARBA" id="ARBA00022598"/>
    </source>
</evidence>
<dbReference type="Gene3D" id="3.40.50.20">
    <property type="match status" value="1"/>
</dbReference>
<evidence type="ECO:0000313" key="7">
    <source>
        <dbReference type="Proteomes" id="UP001197847"/>
    </source>
</evidence>
<dbReference type="Pfam" id="PF13535">
    <property type="entry name" value="ATP-grasp_4"/>
    <property type="match status" value="1"/>
</dbReference>
<gene>
    <name evidence="6" type="ORF">LK487_13680</name>
</gene>
<dbReference type="PANTHER" id="PTHR43585">
    <property type="entry name" value="FUMIPYRROLE BIOSYNTHESIS PROTEIN C"/>
    <property type="match status" value="1"/>
</dbReference>
<accession>A0AAW4WS81</accession>
<dbReference type="Proteomes" id="UP001197847">
    <property type="component" value="Unassembled WGS sequence"/>
</dbReference>
<dbReference type="Gene3D" id="3.30.1490.20">
    <property type="entry name" value="ATP-grasp fold, A domain"/>
    <property type="match status" value="1"/>
</dbReference>
<keyword evidence="3 4" id="KW-0067">ATP-binding</keyword>
<dbReference type="EMBL" id="JAJFBX010000024">
    <property type="protein sequence ID" value="MCC2748064.1"/>
    <property type="molecule type" value="Genomic_DNA"/>
</dbReference>
<dbReference type="PANTHER" id="PTHR43585:SF2">
    <property type="entry name" value="ATP-GRASP ENZYME FSQD"/>
    <property type="match status" value="1"/>
</dbReference>
<reference evidence="6" key="1">
    <citation type="submission" date="2021-10" db="EMBL/GenBank/DDBJ databases">
        <title>Collection of gut derived symbiotic bacterial strains cultured from healthy donors.</title>
        <authorList>
            <person name="Lin H."/>
            <person name="Littmann E."/>
            <person name="Claire K."/>
            <person name="Pamer E."/>
        </authorList>
    </citation>
    <scope>NUCLEOTIDE SEQUENCE</scope>
    <source>
        <strain evidence="6">MSK.22.92</strain>
    </source>
</reference>
<name>A0AAW4WS81_9FIRM</name>
<evidence type="ECO:0000256" key="4">
    <source>
        <dbReference type="PROSITE-ProRule" id="PRU00409"/>
    </source>
</evidence>
<proteinExistence type="predicted"/>
<dbReference type="InterPro" id="IPR013815">
    <property type="entry name" value="ATP_grasp_subdomain_1"/>
</dbReference>
<dbReference type="PROSITE" id="PS50975">
    <property type="entry name" value="ATP_GRASP"/>
    <property type="match status" value="1"/>
</dbReference>
<dbReference type="SUPFAM" id="SSF52440">
    <property type="entry name" value="PreATP-grasp domain"/>
    <property type="match status" value="1"/>
</dbReference>
<keyword evidence="1" id="KW-0436">Ligase</keyword>
<dbReference type="InterPro" id="IPR016185">
    <property type="entry name" value="PreATP-grasp_dom_sf"/>
</dbReference>